<evidence type="ECO:0000313" key="4">
    <source>
        <dbReference type="EMBL" id="AMN15745.1"/>
    </source>
</evidence>
<dbReference type="EMBL" id="KU738904">
    <property type="protein sequence ID" value="AMN16435.1"/>
    <property type="molecule type" value="Genomic_DNA"/>
</dbReference>
<proteinExistence type="predicted"/>
<evidence type="ECO:0000313" key="1">
    <source>
        <dbReference type="EMBL" id="AIG63155.1"/>
    </source>
</evidence>
<evidence type="ECO:0000313" key="9">
    <source>
        <dbReference type="EMBL" id="AMN16435.1"/>
    </source>
</evidence>
<evidence type="ECO:0000313" key="6">
    <source>
        <dbReference type="EMBL" id="AMN16021.1"/>
    </source>
</evidence>
<name>A0A075TP41_9ABAC</name>
<dbReference type="EMBL" id="KU738899">
    <property type="protein sequence ID" value="AMN15745.1"/>
    <property type="molecule type" value="Genomic_DNA"/>
</dbReference>
<accession>A0A075TP41</accession>
<dbReference type="EMBL" id="KU738902">
    <property type="protein sequence ID" value="AMN16159.1"/>
    <property type="molecule type" value="Genomic_DNA"/>
</dbReference>
<dbReference type="EMBL" id="KU738900">
    <property type="protein sequence ID" value="AMN15883.1"/>
    <property type="molecule type" value="Genomic_DNA"/>
</dbReference>
<organism evidence="1">
    <name type="scientific">Helicoverpa SNPV AC53</name>
    <dbReference type="NCBI Taxonomy" id="1569367"/>
    <lineage>
        <taxon>Viruses</taxon>
        <taxon>Viruses incertae sedis</taxon>
        <taxon>Naldaviricetes</taxon>
        <taxon>Lefavirales</taxon>
        <taxon>Baculoviridae</taxon>
        <taxon>Alphabaculovirus</taxon>
        <taxon>Alphabaculovirus helarmigerae</taxon>
    </lineage>
</organism>
<sequence>MSDSNENLIAEAQYLAQRFEQAGHLCKAIQCYRLGIHFAQQDPSIDSNVINLFLEQIQRINTMKENKKLCLNKYVLLY</sequence>
<evidence type="ECO:0000313" key="2">
    <source>
        <dbReference type="EMBL" id="AMN15469.1"/>
    </source>
</evidence>
<evidence type="ECO:0000313" key="3">
    <source>
        <dbReference type="EMBL" id="AMN15607.1"/>
    </source>
</evidence>
<protein>
    <submittedName>
        <fullName evidence="1">ORF114</fullName>
    </submittedName>
</protein>
<dbReference type="EMBL" id="KU738897">
    <property type="protein sequence ID" value="AMN15469.1"/>
    <property type="molecule type" value="Genomic_DNA"/>
</dbReference>
<dbReference type="EMBL" id="KU738898">
    <property type="protein sequence ID" value="AMN15607.1"/>
    <property type="molecule type" value="Genomic_DNA"/>
</dbReference>
<dbReference type="EMBL" id="KU738903">
    <property type="protein sequence ID" value="AMN16296.1"/>
    <property type="molecule type" value="Genomic_DNA"/>
</dbReference>
<reference evidence="1" key="3">
    <citation type="submission" date="2016-08" db="EMBL/GenBank/DDBJ databases">
        <authorList>
            <person name="Seilhamer J.J."/>
        </authorList>
    </citation>
    <scope>NUCLEOTIDE SEQUENCE</scope>
    <source>
        <strain evidence="1">AC53</strain>
        <strain evidence="7">AC53T4.1</strain>
        <strain evidence="8">AC53T4.2</strain>
    </source>
</reference>
<evidence type="ECO:0000313" key="5">
    <source>
        <dbReference type="EMBL" id="AMN15883.1"/>
    </source>
</evidence>
<gene>
    <name evidence="1" type="ORF">HaSNPV-AC53_114</name>
</gene>
<evidence type="ECO:0000313" key="8">
    <source>
        <dbReference type="EMBL" id="AMN16296.1"/>
    </source>
</evidence>
<evidence type="ECO:0000313" key="7">
    <source>
        <dbReference type="EMBL" id="AMN16159.1"/>
    </source>
</evidence>
<dbReference type="EMBL" id="KJ909666">
    <property type="protein sequence ID" value="AIG63155.1"/>
    <property type="molecule type" value="Genomic_DNA"/>
</dbReference>
<dbReference type="EMBL" id="KU738901">
    <property type="protein sequence ID" value="AMN16021.1"/>
    <property type="molecule type" value="Genomic_DNA"/>
</dbReference>
<reference evidence="2" key="2">
    <citation type="journal article" date="2016" name="Genome Announc.">
        <title>Complete Genome Sequences of Seven Helicoverpa armigera SNPV-AC53-Derived Strains.</title>
        <authorList>
            <person name="Noune C."/>
            <person name="Hauxwell C."/>
        </authorList>
    </citation>
    <scope>NUCLEOTIDE SEQUENCE</scope>
    <source>
        <strain evidence="2">AC53C3</strain>
        <strain evidence="3">AC53C5</strain>
        <strain evidence="4">AC53C6</strain>
        <strain evidence="5">AC53C9</strain>
        <strain evidence="6">AC53T2</strain>
        <strain evidence="9">AC53T5</strain>
    </source>
</reference>
<reference evidence="1" key="1">
    <citation type="journal article" date="2015" name="Genome Announc.">
        <title>Complete Genome Sequences of Helicoverpa armigera Single Nucleopolyhedrovirus Strains AC53 and H25EA1 from Australia.</title>
        <authorList>
            <person name="Noune C."/>
            <person name="Hauxwell C."/>
        </authorList>
    </citation>
    <scope>NUCLEOTIDE SEQUENCE</scope>
    <source>
        <strain evidence="1">AC53</strain>
    </source>
</reference>